<feature type="domain" description="Sialate O-acetylesterase" evidence="4">
    <location>
        <begin position="27"/>
        <end position="310"/>
    </location>
</feature>
<organism evidence="7 8">
    <name type="scientific">Lentisphaera profundi</name>
    <dbReference type="NCBI Taxonomy" id="1658616"/>
    <lineage>
        <taxon>Bacteria</taxon>
        <taxon>Pseudomonadati</taxon>
        <taxon>Lentisphaerota</taxon>
        <taxon>Lentisphaeria</taxon>
        <taxon>Lentisphaerales</taxon>
        <taxon>Lentisphaeraceae</taxon>
        <taxon>Lentisphaera</taxon>
    </lineage>
</organism>
<dbReference type="Pfam" id="PF00326">
    <property type="entry name" value="Peptidase_S9"/>
    <property type="match status" value="1"/>
</dbReference>
<dbReference type="Proteomes" id="UP001214250">
    <property type="component" value="Chromosome 2"/>
</dbReference>
<dbReference type="Gene3D" id="3.40.50.1110">
    <property type="entry name" value="SGNH hydrolase"/>
    <property type="match status" value="1"/>
</dbReference>
<comment type="similarity">
    <text evidence="1">Belongs to the 'GDXG' lipolytic enzyme family.</text>
</comment>
<evidence type="ECO:0000313" key="7">
    <source>
        <dbReference type="EMBL" id="WDE99402.1"/>
    </source>
</evidence>
<dbReference type="InterPro" id="IPR005181">
    <property type="entry name" value="SASA"/>
</dbReference>
<dbReference type="InterPro" id="IPR050300">
    <property type="entry name" value="GDXG_lipolytic_enzyme"/>
</dbReference>
<dbReference type="Gene3D" id="2.60.420.10">
    <property type="entry name" value="Maltose phosphorylase, domain 3"/>
    <property type="match status" value="1"/>
</dbReference>
<feature type="domain" description="BD-FAE-like" evidence="6">
    <location>
        <begin position="371"/>
        <end position="474"/>
    </location>
</feature>
<accession>A0ABY7W2R0</accession>
<evidence type="ECO:0000259" key="6">
    <source>
        <dbReference type="Pfam" id="PF20434"/>
    </source>
</evidence>
<evidence type="ECO:0000313" key="8">
    <source>
        <dbReference type="Proteomes" id="UP001214250"/>
    </source>
</evidence>
<evidence type="ECO:0000259" key="3">
    <source>
        <dbReference type="Pfam" id="PF00326"/>
    </source>
</evidence>
<dbReference type="EMBL" id="CP117812">
    <property type="protein sequence ID" value="WDE99402.1"/>
    <property type="molecule type" value="Genomic_DNA"/>
</dbReference>
<dbReference type="SUPFAM" id="SSF53474">
    <property type="entry name" value="alpha/beta-Hydrolases"/>
    <property type="match status" value="2"/>
</dbReference>
<evidence type="ECO:0000256" key="2">
    <source>
        <dbReference type="ARBA" id="ARBA00022801"/>
    </source>
</evidence>
<dbReference type="PANTHER" id="PTHR48081:SF30">
    <property type="entry name" value="ACETYL-HYDROLASE LIPR-RELATED"/>
    <property type="match status" value="1"/>
</dbReference>
<sequence length="1197" mass="133179">MSKKYVLIFTILSCLCHGNTVSESKVLKIYILAGQSNMEGQGAIASLDTPGTLEYTVANDPDKAYQFLLDADRKWLVRDDVSIRYISKHGKLAPGYGGAHYAPPLLIGPELGFGHYLGERMENKVLLIKVAWGGSTLAADYRPPSAEGNTGHLYKEVLRLVKETLSDLKTYVPDYQGQGYEIAGFVWHQGWSDRIKPKFTAEYANNMANLIRDMRKDLAVPTLPFVIATTGMDGEKRYTDLERAQLSLEDSKVFPEFEGKVSVIDTRVGGYKGMDFWYDSAVSPSSDSTHWNRNTKSYLNLGMAMADAMLLLTAEKVRTKPAFFDLSQLPTSGQSRQAKLQGVFEKGEKHKYSDRHDDNKLWIFRPQDLQAGEQRPCVFLIHGGSWSGHPMDYGAYAAQLVSKGYVVVIIEWRRYDVKQGFSPKDCLADCLTAYRWVKKRAKSFNISADEMFIVGNSAGGHLGLSMLTMEGHDDPQDDQSIKIDPKGLILINPAIDLVDGWHDGQRRCRAFNMNPAEFSPAHQVKAGLPPTLVISGSEDGVITPQQILAFKKRMEAKGNQCEFSEYADANHGAFHWAQTQVGNKYFFPAMADIERFITSVSGGKSALALEIKPAIEKGLTYAKTRYDSSYGPIETRWKVADGFVILDVTIPAKTTATVHIPTKSHFNVFEGKKRAYQVEGVKFLRMEEGHALFEIGSGSYHFKSVDQAFDLSQSPKNWLESQPIINEMLSAGEMHAYRSKHPDNKLWVFRPEGLKKDELRPCVFYIHGGSWSGNASMFAPQSIYLARRGVVGVSIEFRRYNKGQNISPEDCLSDCLSAYRWIKKNAHSLNIDPDRIVISGGSAGAHLGLSMLTLKGYDNPEDDQTIPIDPKGLILINPAIDLVDGWQHGQSRCWAFDMDPKNFSPAHHVRTYLPRTLVISGSNDNVITPKQIRAFQKRMKGKGNQCEFIEYPNVGHGVFNYGFSGIGSEYFFKAMKNVEEFLVPLAKASEVTFIRDKPAVNNGLNFVQIKNDSNSGISSKKSYTHAMDFGQGSVSTVNGVVFSRDFNLVAGGRSNSGSRTFGKEMHPGSHPPAVSGHVANLFHDFNFASLQGTIELSGLVSGKKYELCLYNRAWDYARTSRTFLISYDVGGDGSVEFTSPLIDQNNIAAVSKELSGNISWAMSYVYTADKQGKIRMTIDSKNSGSTYHLYALTNEEL</sequence>
<keyword evidence="8" id="KW-1185">Reference proteome</keyword>
<dbReference type="Pfam" id="PF17390">
    <property type="entry name" value="Bac_rhamnosid_C"/>
    <property type="match status" value="1"/>
</dbReference>
<protein>
    <submittedName>
        <fullName evidence="7">Alpha/beta hydrolase fold domain-containing protein</fullName>
    </submittedName>
</protein>
<dbReference type="Pfam" id="PF20434">
    <property type="entry name" value="BD-FAE"/>
    <property type="match status" value="2"/>
</dbReference>
<dbReference type="InterPro" id="IPR036514">
    <property type="entry name" value="SGNH_hydro_sf"/>
</dbReference>
<proteinExistence type="inferred from homology"/>
<dbReference type="RefSeq" id="WP_274154259.1">
    <property type="nucleotide sequence ID" value="NZ_CP117812.1"/>
</dbReference>
<feature type="domain" description="Peptidase S9 prolyl oligopeptidase catalytic" evidence="3">
    <location>
        <begin position="517"/>
        <end position="573"/>
    </location>
</feature>
<dbReference type="Gene3D" id="3.40.50.1820">
    <property type="entry name" value="alpha/beta hydrolase"/>
    <property type="match status" value="2"/>
</dbReference>
<dbReference type="SUPFAM" id="SSF52266">
    <property type="entry name" value="SGNH hydrolase"/>
    <property type="match status" value="1"/>
</dbReference>
<feature type="domain" description="BD-FAE-like" evidence="6">
    <location>
        <begin position="756"/>
        <end position="854"/>
    </location>
</feature>
<evidence type="ECO:0000259" key="4">
    <source>
        <dbReference type="Pfam" id="PF03629"/>
    </source>
</evidence>
<dbReference type="InterPro" id="IPR029058">
    <property type="entry name" value="AB_hydrolase_fold"/>
</dbReference>
<dbReference type="InterPro" id="IPR035398">
    <property type="entry name" value="Bac_rhamnosid_C"/>
</dbReference>
<dbReference type="PANTHER" id="PTHR48081">
    <property type="entry name" value="AB HYDROLASE SUPERFAMILY PROTEIN C4A8.06C"/>
    <property type="match status" value="1"/>
</dbReference>
<dbReference type="InterPro" id="IPR001375">
    <property type="entry name" value="Peptidase_S9_cat"/>
</dbReference>
<name>A0ABY7W2R0_9BACT</name>
<feature type="domain" description="Alpha-L-rhamnosidase C-terminal" evidence="5">
    <location>
        <begin position="611"/>
        <end position="665"/>
    </location>
</feature>
<keyword evidence="2 7" id="KW-0378">Hydrolase</keyword>
<gene>
    <name evidence="7" type="ORF">PQO03_16315</name>
</gene>
<dbReference type="GO" id="GO:0016787">
    <property type="term" value="F:hydrolase activity"/>
    <property type="evidence" value="ECO:0007669"/>
    <property type="project" value="UniProtKB-KW"/>
</dbReference>
<evidence type="ECO:0000256" key="1">
    <source>
        <dbReference type="ARBA" id="ARBA00010515"/>
    </source>
</evidence>
<reference evidence="7 8" key="1">
    <citation type="submission" date="2023-02" db="EMBL/GenBank/DDBJ databases">
        <title>Genome sequence of Lentisphaera profundi SAORIC-696.</title>
        <authorList>
            <person name="Kim e."/>
            <person name="Cho J.-C."/>
            <person name="Choi A."/>
            <person name="Kang I."/>
        </authorList>
    </citation>
    <scope>NUCLEOTIDE SEQUENCE [LARGE SCALE GENOMIC DNA]</scope>
    <source>
        <strain evidence="7 8">SAORIC-696</strain>
    </source>
</reference>
<evidence type="ECO:0000259" key="5">
    <source>
        <dbReference type="Pfam" id="PF17390"/>
    </source>
</evidence>
<dbReference type="InterPro" id="IPR049492">
    <property type="entry name" value="BD-FAE-like_dom"/>
</dbReference>
<dbReference type="Pfam" id="PF03629">
    <property type="entry name" value="SASA"/>
    <property type="match status" value="1"/>
</dbReference>